<dbReference type="InterPro" id="IPR007621">
    <property type="entry name" value="TPM_dom"/>
</dbReference>
<feature type="transmembrane region" description="Helical" evidence="1">
    <location>
        <begin position="84"/>
        <end position="104"/>
    </location>
</feature>
<proteinExistence type="predicted"/>
<evidence type="ECO:0000259" key="2">
    <source>
        <dbReference type="Pfam" id="PF04536"/>
    </source>
</evidence>
<sequence>MVMHLSPEDHAAVTAAVKAAEANTSGEIVTIVAGRSDSYVDIGVHYAALAMLLVLAVLATFPEWVDHLHALIRDPWTDHVSTGAALTIATALAALAFVAVRLILTAAPLRIALTPRATKARRVRRRALALFRASAEHRTMAATGVLLYLSLAEHRAEIIADVGIHERVSPDVWGHAMAALIAGVKDGRAGEGMAAAVEEIGVVLAEHFPRSGSNPNELPDRLIEL</sequence>
<keyword evidence="1" id="KW-1133">Transmembrane helix</keyword>
<gene>
    <name evidence="3" type="ORF">E5988_13385</name>
</gene>
<evidence type="ECO:0000313" key="4">
    <source>
        <dbReference type="Proteomes" id="UP000308038"/>
    </source>
</evidence>
<dbReference type="EMBL" id="SSTI01000010">
    <property type="protein sequence ID" value="THG38707.1"/>
    <property type="molecule type" value="Genomic_DNA"/>
</dbReference>
<dbReference type="Pfam" id="PF04536">
    <property type="entry name" value="TPM_phosphatase"/>
    <property type="match status" value="1"/>
</dbReference>
<dbReference type="PANTHER" id="PTHR30373:SF8">
    <property type="entry name" value="BLL7265 PROTEIN"/>
    <property type="match status" value="1"/>
</dbReference>
<feature type="transmembrane region" description="Helical" evidence="1">
    <location>
        <begin position="44"/>
        <end position="64"/>
    </location>
</feature>
<keyword evidence="4" id="KW-1185">Reference proteome</keyword>
<dbReference type="Proteomes" id="UP000308038">
    <property type="component" value="Unassembled WGS sequence"/>
</dbReference>
<reference evidence="3 4" key="1">
    <citation type="submission" date="2019-04" db="EMBL/GenBank/DDBJ databases">
        <title>Microbes associate with the intestines of laboratory mice.</title>
        <authorList>
            <person name="Navarre W."/>
            <person name="Wong E."/>
            <person name="Huang K.C."/>
            <person name="Tropini C."/>
            <person name="Ng K."/>
            <person name="Yu B."/>
        </authorList>
    </citation>
    <scope>NUCLEOTIDE SEQUENCE [LARGE SCALE GENOMIC DNA]</scope>
    <source>
        <strain evidence="3 4">NM83_B4-11</strain>
    </source>
</reference>
<dbReference type="Gene3D" id="3.10.310.50">
    <property type="match status" value="1"/>
</dbReference>
<comment type="caution">
    <text evidence="3">The sequence shown here is derived from an EMBL/GenBank/DDBJ whole genome shotgun (WGS) entry which is preliminary data.</text>
</comment>
<feature type="domain" description="TPM" evidence="2">
    <location>
        <begin position="108"/>
        <end position="201"/>
    </location>
</feature>
<keyword evidence="1" id="KW-0812">Transmembrane</keyword>
<keyword evidence="1" id="KW-0472">Membrane</keyword>
<name>A0ABY2QF38_9SPHN</name>
<dbReference type="PANTHER" id="PTHR30373">
    <property type="entry name" value="UPF0603 PROTEIN YGCG"/>
    <property type="match status" value="1"/>
</dbReference>
<evidence type="ECO:0000313" key="3">
    <source>
        <dbReference type="EMBL" id="THG38707.1"/>
    </source>
</evidence>
<accession>A0ABY2QF38</accession>
<organism evidence="3 4">
    <name type="scientific">Sphingomonas olei</name>
    <dbReference type="NCBI Taxonomy" id="1886787"/>
    <lineage>
        <taxon>Bacteria</taxon>
        <taxon>Pseudomonadati</taxon>
        <taxon>Pseudomonadota</taxon>
        <taxon>Alphaproteobacteria</taxon>
        <taxon>Sphingomonadales</taxon>
        <taxon>Sphingomonadaceae</taxon>
        <taxon>Sphingomonas</taxon>
    </lineage>
</organism>
<protein>
    <recommendedName>
        <fullName evidence="2">TPM domain-containing protein</fullName>
    </recommendedName>
</protein>
<evidence type="ECO:0000256" key="1">
    <source>
        <dbReference type="SAM" id="Phobius"/>
    </source>
</evidence>